<dbReference type="InterPro" id="IPR042172">
    <property type="entry name" value="Adenosylhomocyst_ase-like_sf"/>
</dbReference>
<dbReference type="Pfam" id="PF05221">
    <property type="entry name" value="AdoHcyase"/>
    <property type="match status" value="1"/>
</dbReference>
<organism evidence="1 2">
    <name type="scientific">Sphingomonas gei</name>
    <dbReference type="NCBI Taxonomy" id="1395960"/>
    <lineage>
        <taxon>Bacteria</taxon>
        <taxon>Pseudomonadati</taxon>
        <taxon>Pseudomonadota</taxon>
        <taxon>Alphaproteobacteria</taxon>
        <taxon>Sphingomonadales</taxon>
        <taxon>Sphingomonadaceae</taxon>
        <taxon>Sphingomonas</taxon>
    </lineage>
</organism>
<dbReference type="RefSeq" id="WP_135965786.1">
    <property type="nucleotide sequence ID" value="NZ_SRXT01000010.1"/>
</dbReference>
<proteinExistence type="predicted"/>
<keyword evidence="1" id="KW-0378">Hydrolase</keyword>
<dbReference type="InterPro" id="IPR000043">
    <property type="entry name" value="Adenosylhomocysteinase-like"/>
</dbReference>
<comment type="caution">
    <text evidence="1">The sequence shown here is derived from an EMBL/GenBank/DDBJ whole genome shotgun (WGS) entry which is preliminary data.</text>
</comment>
<dbReference type="Proteomes" id="UP000306147">
    <property type="component" value="Unassembled WGS sequence"/>
</dbReference>
<gene>
    <name evidence="1" type="ORF">E5A73_20840</name>
</gene>
<feature type="non-terminal residue" evidence="1">
    <location>
        <position position="53"/>
    </location>
</feature>
<dbReference type="GO" id="GO:0033353">
    <property type="term" value="P:S-adenosylmethionine cycle"/>
    <property type="evidence" value="ECO:0007669"/>
    <property type="project" value="TreeGrafter"/>
</dbReference>
<sequence length="53" mass="5797">MATVLDKTDYVVADIELAAFGRKEIEIAETEMPGLMSLREEFGAAQPLKGARI</sequence>
<dbReference type="PANTHER" id="PTHR23420">
    <property type="entry name" value="ADENOSYLHOMOCYSTEINASE"/>
    <property type="match status" value="1"/>
</dbReference>
<dbReference type="GO" id="GO:0004013">
    <property type="term" value="F:adenosylhomocysteinase activity"/>
    <property type="evidence" value="ECO:0007669"/>
    <property type="project" value="TreeGrafter"/>
</dbReference>
<evidence type="ECO:0000313" key="1">
    <source>
        <dbReference type="EMBL" id="TGX48750.1"/>
    </source>
</evidence>
<dbReference type="OrthoDB" id="7875509at2"/>
<dbReference type="EC" id="3.3.1.1" evidence="1"/>
<dbReference type="GO" id="GO:0005829">
    <property type="term" value="C:cytosol"/>
    <property type="evidence" value="ECO:0007669"/>
    <property type="project" value="TreeGrafter"/>
</dbReference>
<dbReference type="PANTHER" id="PTHR23420:SF0">
    <property type="entry name" value="ADENOSYLHOMOCYSTEINASE"/>
    <property type="match status" value="1"/>
</dbReference>
<protein>
    <submittedName>
        <fullName evidence="1">Adenosylhomocysteinase</fullName>
        <ecNumber evidence="1">3.3.1.1</ecNumber>
    </submittedName>
</protein>
<dbReference type="AlphaFoldDB" id="A0A4S1X1V1"/>
<keyword evidence="2" id="KW-1185">Reference proteome</keyword>
<accession>A0A4S1X1V1</accession>
<dbReference type="EMBL" id="SRXT01000010">
    <property type="protein sequence ID" value="TGX48750.1"/>
    <property type="molecule type" value="Genomic_DNA"/>
</dbReference>
<reference evidence="1 2" key="1">
    <citation type="submission" date="2019-04" db="EMBL/GenBank/DDBJ databases">
        <title>Sphingomonas psychrotolerans sp. nov., isolated from soil in the Tianshan Mountains, Xinjiang, China.</title>
        <authorList>
            <person name="Luo Y."/>
            <person name="Sheng H."/>
        </authorList>
    </citation>
    <scope>NUCLEOTIDE SEQUENCE [LARGE SCALE GENOMIC DNA]</scope>
    <source>
        <strain evidence="1 2">ZFGT-11</strain>
    </source>
</reference>
<dbReference type="SUPFAM" id="SSF52283">
    <property type="entry name" value="Formate/glycerate dehydrogenase catalytic domain-like"/>
    <property type="match status" value="1"/>
</dbReference>
<dbReference type="Gene3D" id="3.40.50.1480">
    <property type="entry name" value="Adenosylhomocysteinase-like"/>
    <property type="match status" value="1"/>
</dbReference>
<evidence type="ECO:0000313" key="2">
    <source>
        <dbReference type="Proteomes" id="UP000306147"/>
    </source>
</evidence>
<name>A0A4S1X1V1_9SPHN</name>